<dbReference type="PANTHER" id="PTHR43310">
    <property type="entry name" value="SULFATE TRANSPORTER YBAR-RELATED"/>
    <property type="match status" value="1"/>
</dbReference>
<reference evidence="12 13" key="1">
    <citation type="submission" date="2014-04" db="EMBL/GenBank/DDBJ databases">
        <authorList>
            <consortium name="DOE Joint Genome Institute"/>
            <person name="Kuo A."/>
            <person name="Zuccaro A."/>
            <person name="Kohler A."/>
            <person name="Nagy L.G."/>
            <person name="Floudas D."/>
            <person name="Copeland A."/>
            <person name="Barry K.W."/>
            <person name="Cichocki N."/>
            <person name="Veneault-Fourrey C."/>
            <person name="LaButti K."/>
            <person name="Lindquist E.A."/>
            <person name="Lipzen A."/>
            <person name="Lundell T."/>
            <person name="Morin E."/>
            <person name="Murat C."/>
            <person name="Sun H."/>
            <person name="Tunlid A."/>
            <person name="Henrissat B."/>
            <person name="Grigoriev I.V."/>
            <person name="Hibbett D.S."/>
            <person name="Martin F."/>
            <person name="Nordberg H.P."/>
            <person name="Cantor M.N."/>
            <person name="Hua S.X."/>
        </authorList>
    </citation>
    <scope>NUCLEOTIDE SEQUENCE [LARGE SCALE GENOMIC DNA]</scope>
    <source>
        <strain evidence="12 13">MAFF 305830</strain>
    </source>
</reference>
<dbReference type="FunFam" id="3.30.750.24:FF:000012">
    <property type="entry name" value="Sulfate transporter family protein"/>
    <property type="match status" value="1"/>
</dbReference>
<dbReference type="SMART" id="SM00100">
    <property type="entry name" value="cNMP"/>
    <property type="match status" value="1"/>
</dbReference>
<feature type="compositionally biased region" description="Low complexity" evidence="8">
    <location>
        <begin position="205"/>
        <end position="223"/>
    </location>
</feature>
<keyword evidence="13" id="KW-1185">Reference proteome</keyword>
<dbReference type="Gene3D" id="3.30.750.24">
    <property type="entry name" value="STAS domain"/>
    <property type="match status" value="1"/>
</dbReference>
<organism evidence="12 13">
    <name type="scientific">Serendipita vermifera MAFF 305830</name>
    <dbReference type="NCBI Taxonomy" id="933852"/>
    <lineage>
        <taxon>Eukaryota</taxon>
        <taxon>Fungi</taxon>
        <taxon>Dikarya</taxon>
        <taxon>Basidiomycota</taxon>
        <taxon>Agaricomycotina</taxon>
        <taxon>Agaricomycetes</taxon>
        <taxon>Sebacinales</taxon>
        <taxon>Serendipitaceae</taxon>
        <taxon>Serendipita</taxon>
    </lineage>
</organism>
<feature type="transmembrane region" description="Helical" evidence="9">
    <location>
        <begin position="630"/>
        <end position="651"/>
    </location>
</feature>
<feature type="transmembrane region" description="Helical" evidence="9">
    <location>
        <begin position="523"/>
        <end position="545"/>
    </location>
</feature>
<keyword evidence="4 9" id="KW-0812">Transmembrane</keyword>
<evidence type="ECO:0000256" key="9">
    <source>
        <dbReference type="SAM" id="Phobius"/>
    </source>
</evidence>
<evidence type="ECO:0000256" key="3">
    <source>
        <dbReference type="ARBA" id="ARBA00022554"/>
    </source>
</evidence>
<dbReference type="InterPro" id="IPR014710">
    <property type="entry name" value="RmlC-like_jellyroll"/>
</dbReference>
<evidence type="ECO:0000259" key="11">
    <source>
        <dbReference type="PROSITE" id="PS50801"/>
    </source>
</evidence>
<feature type="compositionally biased region" description="Low complexity" evidence="8">
    <location>
        <begin position="15"/>
        <end position="25"/>
    </location>
</feature>
<dbReference type="GO" id="GO:0000329">
    <property type="term" value="C:fungal-type vacuole membrane"/>
    <property type="evidence" value="ECO:0007669"/>
    <property type="project" value="UniProtKB-ARBA"/>
</dbReference>
<feature type="transmembrane region" description="Helical" evidence="9">
    <location>
        <begin position="486"/>
        <end position="511"/>
    </location>
</feature>
<dbReference type="InterPro" id="IPR018490">
    <property type="entry name" value="cNMP-bd_dom_sf"/>
</dbReference>
<dbReference type="OrthoDB" id="409725at2759"/>
<evidence type="ECO:0000256" key="1">
    <source>
        <dbReference type="ARBA" id="ARBA00004128"/>
    </source>
</evidence>
<feature type="region of interest" description="Disordered" evidence="8">
    <location>
        <begin position="105"/>
        <end position="233"/>
    </location>
</feature>
<dbReference type="InterPro" id="IPR011547">
    <property type="entry name" value="SLC26A/SulP_dom"/>
</dbReference>
<gene>
    <name evidence="12" type="ORF">M408DRAFT_327604</name>
</gene>
<feature type="transmembrane region" description="Helical" evidence="9">
    <location>
        <begin position="358"/>
        <end position="382"/>
    </location>
</feature>
<protein>
    <recommendedName>
        <fullName evidence="14">STAS domain-containing protein</fullName>
    </recommendedName>
</protein>
<dbReference type="SUPFAM" id="SSF51206">
    <property type="entry name" value="cAMP-binding domain-like"/>
    <property type="match status" value="1"/>
</dbReference>
<dbReference type="Pfam" id="PF01740">
    <property type="entry name" value="STAS"/>
    <property type="match status" value="1"/>
</dbReference>
<feature type="compositionally biased region" description="Polar residues" evidence="8">
    <location>
        <begin position="164"/>
        <end position="185"/>
    </location>
</feature>
<comment type="subcellular location">
    <subcellularLocation>
        <location evidence="1">Vacuole membrane</location>
        <topology evidence="1">Multi-pass membrane protein</topology>
    </subcellularLocation>
</comment>
<evidence type="ECO:0000259" key="10">
    <source>
        <dbReference type="PROSITE" id="PS50042"/>
    </source>
</evidence>
<dbReference type="STRING" id="933852.A0A0C3BIN2"/>
<evidence type="ECO:0000256" key="4">
    <source>
        <dbReference type="ARBA" id="ARBA00022692"/>
    </source>
</evidence>
<evidence type="ECO:0000256" key="7">
    <source>
        <dbReference type="ARBA" id="ARBA00023136"/>
    </source>
</evidence>
<proteinExistence type="predicted"/>
<keyword evidence="6 9" id="KW-1133">Transmembrane helix</keyword>
<dbReference type="EMBL" id="KN824282">
    <property type="protein sequence ID" value="KIM31371.1"/>
    <property type="molecule type" value="Genomic_DNA"/>
</dbReference>
<feature type="domain" description="STAS" evidence="11">
    <location>
        <begin position="787"/>
        <end position="894"/>
    </location>
</feature>
<feature type="domain" description="Cyclic nucleotide-binding" evidence="10">
    <location>
        <begin position="982"/>
        <end position="1080"/>
    </location>
</feature>
<reference evidence="13" key="2">
    <citation type="submission" date="2015-01" db="EMBL/GenBank/DDBJ databases">
        <title>Evolutionary Origins and Diversification of the Mycorrhizal Mutualists.</title>
        <authorList>
            <consortium name="DOE Joint Genome Institute"/>
            <consortium name="Mycorrhizal Genomics Consortium"/>
            <person name="Kohler A."/>
            <person name="Kuo A."/>
            <person name="Nagy L.G."/>
            <person name="Floudas D."/>
            <person name="Copeland A."/>
            <person name="Barry K.W."/>
            <person name="Cichocki N."/>
            <person name="Veneault-Fourrey C."/>
            <person name="LaButti K."/>
            <person name="Lindquist E.A."/>
            <person name="Lipzen A."/>
            <person name="Lundell T."/>
            <person name="Morin E."/>
            <person name="Murat C."/>
            <person name="Riley R."/>
            <person name="Ohm R."/>
            <person name="Sun H."/>
            <person name="Tunlid A."/>
            <person name="Henrissat B."/>
            <person name="Grigoriev I.V."/>
            <person name="Hibbett D.S."/>
            <person name="Martin F."/>
        </authorList>
    </citation>
    <scope>NUCLEOTIDE SEQUENCE [LARGE SCALE GENOMIC DNA]</scope>
    <source>
        <strain evidence="13">MAFF 305830</strain>
    </source>
</reference>
<dbReference type="HOGENOM" id="CLU_003182_0_1_1"/>
<evidence type="ECO:0000313" key="13">
    <source>
        <dbReference type="Proteomes" id="UP000054097"/>
    </source>
</evidence>
<dbReference type="CDD" id="cd00038">
    <property type="entry name" value="CAP_ED"/>
    <property type="match status" value="1"/>
</dbReference>
<dbReference type="InterPro" id="IPR002645">
    <property type="entry name" value="STAS_dom"/>
</dbReference>
<feature type="compositionally biased region" description="Polar residues" evidence="8">
    <location>
        <begin position="39"/>
        <end position="49"/>
    </location>
</feature>
<dbReference type="AlphaFoldDB" id="A0A0C3BIN2"/>
<dbReference type="Pfam" id="PF00916">
    <property type="entry name" value="Sulfate_transp"/>
    <property type="match status" value="1"/>
</dbReference>
<dbReference type="CDD" id="cd07042">
    <property type="entry name" value="STAS_SulP_like_sulfate_transporter"/>
    <property type="match status" value="1"/>
</dbReference>
<keyword evidence="2" id="KW-0813">Transport</keyword>
<evidence type="ECO:0000256" key="5">
    <source>
        <dbReference type="ARBA" id="ARBA00022970"/>
    </source>
</evidence>
<dbReference type="Pfam" id="PF00027">
    <property type="entry name" value="cNMP_binding"/>
    <property type="match status" value="1"/>
</dbReference>
<dbReference type="PROSITE" id="PS50042">
    <property type="entry name" value="CNMP_BINDING_3"/>
    <property type="match status" value="1"/>
</dbReference>
<feature type="transmembrane region" description="Helical" evidence="9">
    <location>
        <begin position="715"/>
        <end position="746"/>
    </location>
</feature>
<feature type="region of interest" description="Disordered" evidence="8">
    <location>
        <begin position="1"/>
        <end position="49"/>
    </location>
</feature>
<evidence type="ECO:0000256" key="8">
    <source>
        <dbReference type="SAM" id="MobiDB-lite"/>
    </source>
</evidence>
<feature type="transmembrane region" description="Helical" evidence="9">
    <location>
        <begin position="658"/>
        <end position="675"/>
    </location>
</feature>
<feature type="transmembrane region" description="Helical" evidence="9">
    <location>
        <begin position="321"/>
        <end position="346"/>
    </location>
</feature>
<evidence type="ECO:0000256" key="2">
    <source>
        <dbReference type="ARBA" id="ARBA00022448"/>
    </source>
</evidence>
<dbReference type="InterPro" id="IPR000595">
    <property type="entry name" value="cNMP-bd_dom"/>
</dbReference>
<accession>A0A0C3BIN2</accession>
<dbReference type="InterPro" id="IPR052706">
    <property type="entry name" value="Membrane-Transporter-like"/>
</dbReference>
<dbReference type="PROSITE" id="PS50801">
    <property type="entry name" value="STAS"/>
    <property type="match status" value="1"/>
</dbReference>
<keyword evidence="7 9" id="KW-0472">Membrane</keyword>
<name>A0A0C3BIN2_SERVB</name>
<dbReference type="PANTHER" id="PTHR43310:SF4">
    <property type="entry name" value="AFR304WP"/>
    <property type="match status" value="1"/>
</dbReference>
<feature type="transmembrane region" description="Helical" evidence="9">
    <location>
        <begin position="449"/>
        <end position="466"/>
    </location>
</feature>
<dbReference type="Gene3D" id="2.60.120.10">
    <property type="entry name" value="Jelly Rolls"/>
    <property type="match status" value="1"/>
</dbReference>
<sequence>MPARDPLSNPRNLAGSSSSNSGGTSPPVHWPSFSARMLASTSPSQHTGTFPVSSVLINTRDADANQLSTSYRLPLGLSFSRSHQPHPLSFSDTADNIRDRTVQLSSLPMTPHSPSACKVGDYFDSGPDSIDEGTPVGPSKNKDKQPIIPPDTSSPPKLIYKQAGPSSLTLQLQRHSNPSSTQPSREVSPMRSDKTQSTIPEMVLTTPSTSSSSGANTSGASTPNGNEASNRPKAVTPHLGRIRMPAQDIPHKDTTPLLTNASLPTYMSTPTHATAEPTARPEIRRVRSLSKRFRLAIGSSIENAKTAAKPGFWASLLQRSFMALPAVFLGVLLNILDGVSYGMILFPAGKVFNGFGPMGVSMFFVTTIIAQLVFTFGGSAFLGGNGSMMIEVVPFFNIMTSQIIDIMGDDDPDAVIATTLAAFSFSAILTGVTFFILGKFRLGSLIGFFPRHILVGCIGGVGWFLIETGFEVATGLNEEGGFQYNFKMLQFLFGSGHIMGLWMSALFLAVALRILTERYHHQLIFPIYFLLIPIGFYIVVAIGRFDLSTLRQDGWLFDVGDAHEPWWKIYTYWNLRKVDYTALLQTMPTQFALLFFNILHPPLNVPALAVSLDQEVDTNRELVSHGYSNILAGLFGTVPNYLVYVNTVLFYRVGGGTRLAGFLLACMTAVVMVVGTSPIGYLPVMLVGALIFVLGIDLVREALWDTRHRTSRTEYVTILSIIICMTIFDFVIGVLFGIVLACFFFVVQNSQNRSIRALYTGDSAMSTVRRPSAHRRYLQEVGRQTAIMKLQSYLFFGTITYVEETARELLDTAKWNRNPIRFLVVDLSLVLGVDLSAAEAFVRLQRLLAAKSVTLVLCGFQQDSAIGRALESVDLFKGTNVEVFSDLNDAVEWTENVYLKAWFDSVKEERRAPEAKPIALPGRVKAAFTMGESWQQSPRRSHIHNAGGRVMQSVMHWYDERDEESPEAPEPSLTLMKTFAGYETNLTPIFFLPLLRYFTRVQLPDGAALWNRGDRPDGIYLVESGVLRAIYDWDNAATITESMVSGTLAGELTGLSNMPRNATVVAEKFSVLWRLSNENWALFKEEQPGLAHRFVELVLKVAKNDYDTLIAACSRR</sequence>
<evidence type="ECO:0000313" key="12">
    <source>
        <dbReference type="EMBL" id="KIM31371.1"/>
    </source>
</evidence>
<evidence type="ECO:0008006" key="14">
    <source>
        <dbReference type="Google" id="ProtNLM"/>
    </source>
</evidence>
<feature type="transmembrane region" description="Helical" evidence="9">
    <location>
        <begin position="681"/>
        <end position="703"/>
    </location>
</feature>
<dbReference type="SUPFAM" id="SSF52091">
    <property type="entry name" value="SpoIIaa-like"/>
    <property type="match status" value="1"/>
</dbReference>
<keyword evidence="5" id="KW-0029">Amino-acid transport</keyword>
<dbReference type="GO" id="GO:0034490">
    <property type="term" value="P:basic amino acid transmembrane import into vacuole"/>
    <property type="evidence" value="ECO:0007669"/>
    <property type="project" value="UniProtKB-ARBA"/>
</dbReference>
<dbReference type="InterPro" id="IPR036513">
    <property type="entry name" value="STAS_dom_sf"/>
</dbReference>
<dbReference type="Proteomes" id="UP000054097">
    <property type="component" value="Unassembled WGS sequence"/>
</dbReference>
<feature type="transmembrane region" description="Helical" evidence="9">
    <location>
        <begin position="414"/>
        <end position="437"/>
    </location>
</feature>
<keyword evidence="3" id="KW-0926">Vacuole</keyword>
<evidence type="ECO:0000256" key="6">
    <source>
        <dbReference type="ARBA" id="ARBA00022989"/>
    </source>
</evidence>